<dbReference type="Proteomes" id="UP000030764">
    <property type="component" value="Unassembled WGS sequence"/>
</dbReference>
<keyword evidence="3" id="KW-1185">Reference proteome</keyword>
<protein>
    <submittedName>
        <fullName evidence="2">Uncharacterized protein</fullName>
    </submittedName>
</protein>
<dbReference type="EMBL" id="KL363191">
    <property type="protein sequence ID" value="KFD56866.1"/>
    <property type="molecule type" value="Genomic_DNA"/>
</dbReference>
<accession>A0A085MWW6</accession>
<evidence type="ECO:0000313" key="1">
    <source>
        <dbReference type="EMBL" id="KFD56866.1"/>
    </source>
</evidence>
<evidence type="ECO:0000313" key="3">
    <source>
        <dbReference type="Proteomes" id="UP000030764"/>
    </source>
</evidence>
<dbReference type="EMBL" id="KL367614">
    <property type="protein sequence ID" value="KFD61712.1"/>
    <property type="molecule type" value="Genomic_DNA"/>
</dbReference>
<dbReference type="AlphaFoldDB" id="A0A085MWW6"/>
<dbReference type="Proteomes" id="UP000030758">
    <property type="component" value="Unassembled WGS sequence"/>
</dbReference>
<evidence type="ECO:0000313" key="2">
    <source>
        <dbReference type="EMBL" id="KFD61712.1"/>
    </source>
</evidence>
<gene>
    <name evidence="1" type="ORF">M513_02123</name>
    <name evidence="2" type="ORF">M514_02123</name>
</gene>
<sequence length="87" mass="9481">MICWTSELTVAARTGADALGDPDQRCGTLQSALLSADFTSEMFSARPHSSTSDSRMPIRLHYLRSIEELSTSPPLAQPRSSAKTRPD</sequence>
<proteinExistence type="predicted"/>
<name>A0A085MWW6_9BILA</name>
<reference evidence="2 3" key="1">
    <citation type="journal article" date="2014" name="Nat. Genet.">
        <title>Genome and transcriptome of the porcine whipworm Trichuris suis.</title>
        <authorList>
            <person name="Jex A.R."/>
            <person name="Nejsum P."/>
            <person name="Schwarz E.M."/>
            <person name="Hu L."/>
            <person name="Young N.D."/>
            <person name="Hall R.S."/>
            <person name="Korhonen P.K."/>
            <person name="Liao S."/>
            <person name="Thamsborg S."/>
            <person name="Xia J."/>
            <person name="Xu P."/>
            <person name="Wang S."/>
            <person name="Scheerlinck J.P."/>
            <person name="Hofmann A."/>
            <person name="Sternberg P.W."/>
            <person name="Wang J."/>
            <person name="Gasser R.B."/>
        </authorList>
    </citation>
    <scope>NUCLEOTIDE SEQUENCE [LARGE SCALE GENOMIC DNA]</scope>
    <source>
        <strain evidence="2">DCEP-RM93F</strain>
        <strain evidence="1">DCEP-RM93M</strain>
    </source>
</reference>
<organism evidence="2">
    <name type="scientific">Trichuris suis</name>
    <name type="common">pig whipworm</name>
    <dbReference type="NCBI Taxonomy" id="68888"/>
    <lineage>
        <taxon>Eukaryota</taxon>
        <taxon>Metazoa</taxon>
        <taxon>Ecdysozoa</taxon>
        <taxon>Nematoda</taxon>
        <taxon>Enoplea</taxon>
        <taxon>Dorylaimia</taxon>
        <taxon>Trichinellida</taxon>
        <taxon>Trichuridae</taxon>
        <taxon>Trichuris</taxon>
    </lineage>
</organism>